<dbReference type="Proteomes" id="UP001148838">
    <property type="component" value="Unassembled WGS sequence"/>
</dbReference>
<comment type="caution">
    <text evidence="1">The sequence shown here is derived from an EMBL/GenBank/DDBJ whole genome shotgun (WGS) entry which is preliminary data.</text>
</comment>
<evidence type="ECO:0000313" key="2">
    <source>
        <dbReference type="Proteomes" id="UP001148838"/>
    </source>
</evidence>
<sequence length="286" mass="32175">MDLREVGYDDRDWINLAQDRDRWRAYMEDLAENSSFAGFEFLLGPACKGCQQIRQTPGVWESIDQEIQRTWCCGSLTGVDCLMKRHRPQGAFITDYGRYTGQTIPDESTLRKDYLEGCYENTIEGIRNCVGNKKIYGSIDDTSDQDGRSVANVVIGTLEVDTSPKIFFLTTEVLEKEKSLCKQNNLKTMALQPMKGQDRPRPHAEAKVDVHPTRMERLETLDSRPGVAGGGVKLTRKASETRLAAPGEEVALPYSPYLWFRSGSIRGALTIACMSLRAFFLIRAAK</sequence>
<gene>
    <name evidence="1" type="ORF">ANN_17618</name>
</gene>
<name>A0ABQ8STG5_PERAM</name>
<protein>
    <submittedName>
        <fullName evidence="1">Uncharacterized protein</fullName>
    </submittedName>
</protein>
<keyword evidence="2" id="KW-1185">Reference proteome</keyword>
<reference evidence="1 2" key="1">
    <citation type="journal article" date="2022" name="Allergy">
        <title>Genome assembly and annotation of Periplaneta americana reveal a comprehensive cockroach allergen profile.</title>
        <authorList>
            <person name="Wang L."/>
            <person name="Xiong Q."/>
            <person name="Saelim N."/>
            <person name="Wang L."/>
            <person name="Nong W."/>
            <person name="Wan A.T."/>
            <person name="Shi M."/>
            <person name="Liu X."/>
            <person name="Cao Q."/>
            <person name="Hui J.H.L."/>
            <person name="Sookrung N."/>
            <person name="Leung T.F."/>
            <person name="Tungtrongchitr A."/>
            <person name="Tsui S.K.W."/>
        </authorList>
    </citation>
    <scope>NUCLEOTIDE SEQUENCE [LARGE SCALE GENOMIC DNA]</scope>
    <source>
        <strain evidence="1">PWHHKU_190912</strain>
    </source>
</reference>
<organism evidence="1 2">
    <name type="scientific">Periplaneta americana</name>
    <name type="common">American cockroach</name>
    <name type="synonym">Blatta americana</name>
    <dbReference type="NCBI Taxonomy" id="6978"/>
    <lineage>
        <taxon>Eukaryota</taxon>
        <taxon>Metazoa</taxon>
        <taxon>Ecdysozoa</taxon>
        <taxon>Arthropoda</taxon>
        <taxon>Hexapoda</taxon>
        <taxon>Insecta</taxon>
        <taxon>Pterygota</taxon>
        <taxon>Neoptera</taxon>
        <taxon>Polyneoptera</taxon>
        <taxon>Dictyoptera</taxon>
        <taxon>Blattodea</taxon>
        <taxon>Blattoidea</taxon>
        <taxon>Blattidae</taxon>
        <taxon>Blattinae</taxon>
        <taxon>Periplaneta</taxon>
    </lineage>
</organism>
<dbReference type="EMBL" id="JAJSOF020000021">
    <property type="protein sequence ID" value="KAJ4437474.1"/>
    <property type="molecule type" value="Genomic_DNA"/>
</dbReference>
<evidence type="ECO:0000313" key="1">
    <source>
        <dbReference type="EMBL" id="KAJ4437474.1"/>
    </source>
</evidence>
<accession>A0ABQ8STG5</accession>
<proteinExistence type="predicted"/>